<dbReference type="Pfam" id="PF18135">
    <property type="entry name" value="Type_ISP_C"/>
    <property type="match status" value="1"/>
</dbReference>
<accession>A0A450S7D7</accession>
<dbReference type="GO" id="GO:0008170">
    <property type="term" value="F:N-methyltransferase activity"/>
    <property type="evidence" value="ECO:0007669"/>
    <property type="project" value="InterPro"/>
</dbReference>
<dbReference type="Gene3D" id="3.40.50.150">
    <property type="entry name" value="Vaccinia Virus protein VP39"/>
    <property type="match status" value="1"/>
</dbReference>
<evidence type="ECO:0000259" key="8">
    <source>
        <dbReference type="Pfam" id="PF18135"/>
    </source>
</evidence>
<dbReference type="PANTHER" id="PTHR33841:SF1">
    <property type="entry name" value="DNA METHYLTRANSFERASE A"/>
    <property type="match status" value="1"/>
</dbReference>
<evidence type="ECO:0000313" key="10">
    <source>
        <dbReference type="EMBL" id="VFJ47773.1"/>
    </source>
</evidence>
<dbReference type="AlphaFoldDB" id="A0A450S7D7"/>
<evidence type="ECO:0000256" key="1">
    <source>
        <dbReference type="ARBA" id="ARBA00006594"/>
    </source>
</evidence>
<keyword evidence="4" id="KW-0808">Transferase</keyword>
<comment type="catalytic activity">
    <reaction evidence="5">
        <text>a 2'-deoxyadenosine in DNA + S-adenosyl-L-methionine = an N(6)-methyl-2'-deoxyadenosine in DNA + S-adenosyl-L-homocysteine + H(+)</text>
        <dbReference type="Rhea" id="RHEA:15197"/>
        <dbReference type="Rhea" id="RHEA-COMP:12418"/>
        <dbReference type="Rhea" id="RHEA-COMP:12419"/>
        <dbReference type="ChEBI" id="CHEBI:15378"/>
        <dbReference type="ChEBI" id="CHEBI:57856"/>
        <dbReference type="ChEBI" id="CHEBI:59789"/>
        <dbReference type="ChEBI" id="CHEBI:90615"/>
        <dbReference type="ChEBI" id="CHEBI:90616"/>
        <dbReference type="EC" id="2.1.1.72"/>
    </reaction>
</comment>
<evidence type="ECO:0000259" key="9">
    <source>
        <dbReference type="Pfam" id="PF22240"/>
    </source>
</evidence>
<dbReference type="EMBL" id="CAADFD010000003">
    <property type="protein sequence ID" value="VFJ47773.1"/>
    <property type="molecule type" value="Genomic_DNA"/>
</dbReference>
<keyword evidence="3 10" id="KW-0489">Methyltransferase</keyword>
<evidence type="ECO:0000256" key="4">
    <source>
        <dbReference type="ARBA" id="ARBA00022679"/>
    </source>
</evidence>
<dbReference type="SUPFAM" id="SSF53335">
    <property type="entry name" value="S-adenosyl-L-methionine-dependent methyltransferases"/>
    <property type="match status" value="1"/>
</dbReference>
<dbReference type="PRINTS" id="PR00507">
    <property type="entry name" value="N12N6MTFRASE"/>
</dbReference>
<proteinExistence type="inferred from homology"/>
<evidence type="ECO:0000256" key="2">
    <source>
        <dbReference type="ARBA" id="ARBA00011900"/>
    </source>
</evidence>
<feature type="compositionally biased region" description="Polar residues" evidence="6">
    <location>
        <begin position="44"/>
        <end position="54"/>
    </location>
</feature>
<feature type="region of interest" description="Disordered" evidence="6">
    <location>
        <begin position="34"/>
        <end position="54"/>
    </location>
</feature>
<feature type="domain" description="DNA methylase adenine-specific" evidence="7">
    <location>
        <begin position="213"/>
        <end position="464"/>
    </location>
</feature>
<dbReference type="Pfam" id="PF02384">
    <property type="entry name" value="N6_Mtase"/>
    <property type="match status" value="1"/>
</dbReference>
<gene>
    <name evidence="10" type="ORF">BECKFW1821B_GA0114236_100313</name>
</gene>
<name>A0A450S7D7_9GAMM</name>
<dbReference type="InterPro" id="IPR053980">
    <property type="entry name" value="ISP_coupler"/>
</dbReference>
<feature type="domain" description="Type ISP restriction-modification enzyme LLaBIII C-terminal specificity" evidence="8">
    <location>
        <begin position="469"/>
        <end position="555"/>
    </location>
</feature>
<sequence length="590" mass="66731">MAPAPSKIEIIAVNDRAIRNAKRRRQSLTERLRARAQGGEGIGTSPSPADTGTQTELEFEFEPGELERAIHARIVEKCGRRTYWENWANDIARIAQTHITRIETIVRNPANRKERRAFQTFVEELRDDFNPAITENEVIEMLAQHLITQPVFEALFEGYSFTDNNPVSQGMRETLNLLNGHHLGKEADTLQGFYASVKMRAEGIDNVAGKQRIVVELYDKFFRNAFPRVTERLGIVYTPVEVVDFILHSIDHLLRQEFGQTLGNPGVHILDPFVGTGTFITRLLQSDLITPEELPYKYRHEIHANEIVLLAYYIAAINIEMAYHEQMGDEYEPFPGICLTDTFQMYESDDLISEILVDNSNRRTQQKELKDIRVIMGNPPYSAGQRSENDNNDNIEYPLLDQRIRTTYAERSEATLSKALYDSYIRAIRWGSDRLGKGGIIGFVTNAGWIEGNAMDGLRKYLAEEFSSIYNERVYQMPRIFPNAEAGNVVICLTGLGESRGFSTLIASVIPNFHFIAGSQCFPRYLYDEDGNNRRDAITDQGLAHFQTAYPGETIPRTTSSTTSTASCIPRTTAPATPITSPRNSPASRR</sequence>
<evidence type="ECO:0000256" key="3">
    <source>
        <dbReference type="ARBA" id="ARBA00022603"/>
    </source>
</evidence>
<feature type="region of interest" description="Disordered" evidence="6">
    <location>
        <begin position="552"/>
        <end position="590"/>
    </location>
</feature>
<dbReference type="Pfam" id="PF22240">
    <property type="entry name" value="ISP_coupler"/>
    <property type="match status" value="1"/>
</dbReference>
<evidence type="ECO:0000256" key="5">
    <source>
        <dbReference type="ARBA" id="ARBA00047942"/>
    </source>
</evidence>
<dbReference type="InterPro" id="IPR003356">
    <property type="entry name" value="DNA_methylase_A-5"/>
</dbReference>
<feature type="domain" description="Type ISP restriction-modification enzyme coupler" evidence="9">
    <location>
        <begin position="83"/>
        <end position="208"/>
    </location>
</feature>
<comment type="similarity">
    <text evidence="1">Belongs to the N(4)/N(6)-methyltransferase family.</text>
</comment>
<dbReference type="EC" id="2.1.1.72" evidence="2"/>
<dbReference type="InterPro" id="IPR041635">
    <property type="entry name" value="Type_ISP_LLaBIII_C"/>
</dbReference>
<organism evidence="10">
    <name type="scientific">Candidatus Kentrum sp. FW</name>
    <dbReference type="NCBI Taxonomy" id="2126338"/>
    <lineage>
        <taxon>Bacteria</taxon>
        <taxon>Pseudomonadati</taxon>
        <taxon>Pseudomonadota</taxon>
        <taxon>Gammaproteobacteria</taxon>
        <taxon>Candidatus Kentrum</taxon>
    </lineage>
</organism>
<evidence type="ECO:0000256" key="6">
    <source>
        <dbReference type="SAM" id="MobiDB-lite"/>
    </source>
</evidence>
<dbReference type="InterPro" id="IPR050953">
    <property type="entry name" value="N4_N6_ade-DNA_methylase"/>
</dbReference>
<dbReference type="PANTHER" id="PTHR33841">
    <property type="entry name" value="DNA METHYLTRANSFERASE YEEA-RELATED"/>
    <property type="match status" value="1"/>
</dbReference>
<reference evidence="10" key="1">
    <citation type="submission" date="2019-02" db="EMBL/GenBank/DDBJ databases">
        <authorList>
            <person name="Gruber-Vodicka R. H."/>
            <person name="Seah K. B. B."/>
        </authorList>
    </citation>
    <scope>NUCLEOTIDE SEQUENCE</scope>
    <source>
        <strain evidence="10">BECK_BZ106</strain>
    </source>
</reference>
<dbReference type="InterPro" id="IPR029063">
    <property type="entry name" value="SAM-dependent_MTases_sf"/>
</dbReference>
<dbReference type="GO" id="GO:0032259">
    <property type="term" value="P:methylation"/>
    <property type="evidence" value="ECO:0007669"/>
    <property type="project" value="UniProtKB-KW"/>
</dbReference>
<feature type="compositionally biased region" description="Low complexity" evidence="6">
    <location>
        <begin position="558"/>
        <end position="583"/>
    </location>
</feature>
<evidence type="ECO:0000259" key="7">
    <source>
        <dbReference type="Pfam" id="PF02384"/>
    </source>
</evidence>
<dbReference type="GO" id="GO:0009007">
    <property type="term" value="F:site-specific DNA-methyltransferase (adenine-specific) activity"/>
    <property type="evidence" value="ECO:0007669"/>
    <property type="project" value="UniProtKB-EC"/>
</dbReference>
<dbReference type="GO" id="GO:0003677">
    <property type="term" value="F:DNA binding"/>
    <property type="evidence" value="ECO:0007669"/>
    <property type="project" value="InterPro"/>
</dbReference>
<protein>
    <recommendedName>
        <fullName evidence="2">site-specific DNA-methyltransferase (adenine-specific)</fullName>
        <ecNumber evidence="2">2.1.1.72</ecNumber>
    </recommendedName>
</protein>